<sequence>MSPSWRYFAVVNIFFSFAAVKASPEVRSNRYLDLPVTSSSEDYADSHEANVVDRNPDYYHFRPNFLPSKDGSFTFKNYPQIGDTQENKMALELQKRISKFVISPQSRRWKEMFSGMSNGNMLLNPNREFIYNGQRIRPVLRKDFIDGSLKMSYPPGRKRPYYYSEPEGSEFLGGPGK</sequence>
<dbReference type="AlphaFoldDB" id="A0A087TMQ6"/>
<keyword evidence="4" id="KW-1185">Reference proteome</keyword>
<reference evidence="3 4" key="1">
    <citation type="submission" date="2013-11" db="EMBL/GenBank/DDBJ databases">
        <title>Genome sequencing of Stegodyphus mimosarum.</title>
        <authorList>
            <person name="Bechsgaard J."/>
        </authorList>
    </citation>
    <scope>NUCLEOTIDE SEQUENCE [LARGE SCALE GENOMIC DNA]</scope>
</reference>
<feature type="chain" id="PRO_5001829782" evidence="2">
    <location>
        <begin position="23"/>
        <end position="177"/>
    </location>
</feature>
<organism evidence="3 4">
    <name type="scientific">Stegodyphus mimosarum</name>
    <name type="common">African social velvet spider</name>
    <dbReference type="NCBI Taxonomy" id="407821"/>
    <lineage>
        <taxon>Eukaryota</taxon>
        <taxon>Metazoa</taxon>
        <taxon>Ecdysozoa</taxon>
        <taxon>Arthropoda</taxon>
        <taxon>Chelicerata</taxon>
        <taxon>Arachnida</taxon>
        <taxon>Araneae</taxon>
        <taxon>Araneomorphae</taxon>
        <taxon>Entelegynae</taxon>
        <taxon>Eresoidea</taxon>
        <taxon>Eresidae</taxon>
        <taxon>Stegodyphus</taxon>
    </lineage>
</organism>
<dbReference type="Proteomes" id="UP000054359">
    <property type="component" value="Unassembled WGS sequence"/>
</dbReference>
<accession>A0A087TMQ6</accession>
<feature type="signal peptide" evidence="2">
    <location>
        <begin position="1"/>
        <end position="22"/>
    </location>
</feature>
<name>A0A087TMQ6_STEMI</name>
<dbReference type="OrthoDB" id="6409120at2759"/>
<gene>
    <name evidence="3" type="ORF">X975_17412</name>
</gene>
<keyword evidence="2" id="KW-0732">Signal</keyword>
<feature type="region of interest" description="Disordered" evidence="1">
    <location>
        <begin position="158"/>
        <end position="177"/>
    </location>
</feature>
<evidence type="ECO:0000256" key="2">
    <source>
        <dbReference type="SAM" id="SignalP"/>
    </source>
</evidence>
<feature type="non-terminal residue" evidence="3">
    <location>
        <position position="177"/>
    </location>
</feature>
<evidence type="ECO:0000313" key="3">
    <source>
        <dbReference type="EMBL" id="KFM66395.1"/>
    </source>
</evidence>
<proteinExistence type="predicted"/>
<dbReference type="EMBL" id="KK115933">
    <property type="protein sequence ID" value="KFM66395.1"/>
    <property type="molecule type" value="Genomic_DNA"/>
</dbReference>
<evidence type="ECO:0000256" key="1">
    <source>
        <dbReference type="SAM" id="MobiDB-lite"/>
    </source>
</evidence>
<evidence type="ECO:0000313" key="4">
    <source>
        <dbReference type="Proteomes" id="UP000054359"/>
    </source>
</evidence>
<protein>
    <submittedName>
        <fullName evidence="3">Uncharacterized protein</fullName>
    </submittedName>
</protein>
<dbReference type="OMA" id="RPYYYSE"/>